<evidence type="ECO:0000313" key="3">
    <source>
        <dbReference type="EMBL" id="CAI4017144.1"/>
    </source>
</evidence>
<organism evidence="3">
    <name type="scientific">Cladocopium goreaui</name>
    <dbReference type="NCBI Taxonomy" id="2562237"/>
    <lineage>
        <taxon>Eukaryota</taxon>
        <taxon>Sar</taxon>
        <taxon>Alveolata</taxon>
        <taxon>Dinophyceae</taxon>
        <taxon>Suessiales</taxon>
        <taxon>Symbiodiniaceae</taxon>
        <taxon>Cladocopium</taxon>
    </lineage>
</organism>
<accession>A0A9P1GLZ5</accession>
<sequence length="612" mass="67517">MAEVSQANLDHLRRTPEAASTTAQAASAEIDAVVLEALPPDIREEVLREEAARQREQQAATASAEGAGRGAGSNELDNASFIASLDPMLREEVLLSAPEEVLRTLPAELVAEAQLLRDRAFTRIALRRDVPPAVGRLPMGGPPAQEIPGRSGNANVVLGDASTRPVQAWPRQHSHLLMIEQQLLHHNNGNARRWSGPIGMPRQPRVPGEPLSTAGALSAFDEADQQLLKVCDLDDTTVDVPISPSVVPGLCRLLYLRTEVSTIPITRLCFNLSLHPTTRSALLGHFLILLCKQTEADAPLDALPPPCLFEAIGTEDGSLEACRSPLEVQSVGSQRILAMLAYLLRRVPQCGEFFAHQLQGDFGTWSQRSKVSADRKKKSRLQPAQLLINDLPMANLPGMCSVNLLMQLVNTRLYLSSSRHAAWLLSVLHALLVPQPDGRSENGKECQIPEKLVVEKCFSGWCTKMQELKNMRNEKLKDPPVEDTDEAPAKRPQMADVMVKLEAKMLCAVFRFLLPDCLEETTSRTYKKRAAKEDKKEEWATDCKETMVDDSNDGEAPASSSDGLFADYDPVTQYPPPGFKWWHSELVPLTPEESQLLKEHLHPESVKKWKSG</sequence>
<protein>
    <submittedName>
        <fullName evidence="5">HECT-type E3 ubiquitin transferase</fullName>
    </submittedName>
</protein>
<feature type="compositionally biased region" description="Low complexity" evidence="2">
    <location>
        <begin position="57"/>
        <end position="66"/>
    </location>
</feature>
<keyword evidence="6" id="KW-1185">Reference proteome</keyword>
<dbReference type="EMBL" id="CAMXCT010006622">
    <property type="protein sequence ID" value="CAI4017144.1"/>
    <property type="molecule type" value="Genomic_DNA"/>
</dbReference>
<feature type="region of interest" description="Disordered" evidence="2">
    <location>
        <begin position="1"/>
        <end position="26"/>
    </location>
</feature>
<name>A0A9P1GLZ5_9DINO</name>
<dbReference type="AlphaFoldDB" id="A0A9P1GLZ5"/>
<dbReference type="EMBL" id="CAMXCT020006622">
    <property type="protein sequence ID" value="CAL1170519.1"/>
    <property type="molecule type" value="Genomic_DNA"/>
</dbReference>
<gene>
    <name evidence="3" type="ORF">C1SCF055_LOCUS41813</name>
</gene>
<feature type="region of interest" description="Disordered" evidence="2">
    <location>
        <begin position="547"/>
        <end position="567"/>
    </location>
</feature>
<dbReference type="GO" id="GO:0016740">
    <property type="term" value="F:transferase activity"/>
    <property type="evidence" value="ECO:0007669"/>
    <property type="project" value="UniProtKB-KW"/>
</dbReference>
<comment type="caution">
    <text evidence="3">The sequence shown here is derived from an EMBL/GenBank/DDBJ whole genome shotgun (WGS) entry which is preliminary data.</text>
</comment>
<evidence type="ECO:0000313" key="4">
    <source>
        <dbReference type="EMBL" id="CAL1170519.1"/>
    </source>
</evidence>
<evidence type="ECO:0000256" key="1">
    <source>
        <dbReference type="ARBA" id="ARBA00022679"/>
    </source>
</evidence>
<dbReference type="OrthoDB" id="8068875at2759"/>
<evidence type="ECO:0000256" key="2">
    <source>
        <dbReference type="SAM" id="MobiDB-lite"/>
    </source>
</evidence>
<dbReference type="EMBL" id="CAMXCT030006622">
    <property type="protein sequence ID" value="CAL4804456.1"/>
    <property type="molecule type" value="Genomic_DNA"/>
</dbReference>
<feature type="region of interest" description="Disordered" evidence="2">
    <location>
        <begin position="50"/>
        <end position="75"/>
    </location>
</feature>
<evidence type="ECO:0000313" key="5">
    <source>
        <dbReference type="EMBL" id="CAL4804456.1"/>
    </source>
</evidence>
<evidence type="ECO:0000313" key="6">
    <source>
        <dbReference type="Proteomes" id="UP001152797"/>
    </source>
</evidence>
<dbReference type="InterPro" id="IPR025527">
    <property type="entry name" value="HUWE1/Rev1_UBM"/>
</dbReference>
<dbReference type="Pfam" id="PF14377">
    <property type="entry name" value="UBM"/>
    <property type="match status" value="2"/>
</dbReference>
<reference evidence="4" key="2">
    <citation type="submission" date="2024-04" db="EMBL/GenBank/DDBJ databases">
        <authorList>
            <person name="Chen Y."/>
            <person name="Shah S."/>
            <person name="Dougan E. K."/>
            <person name="Thang M."/>
            <person name="Chan C."/>
        </authorList>
    </citation>
    <scope>NUCLEOTIDE SEQUENCE [LARGE SCALE GENOMIC DNA]</scope>
</reference>
<reference evidence="3" key="1">
    <citation type="submission" date="2022-10" db="EMBL/GenBank/DDBJ databases">
        <authorList>
            <person name="Chen Y."/>
            <person name="Dougan E. K."/>
            <person name="Chan C."/>
            <person name="Rhodes N."/>
            <person name="Thang M."/>
        </authorList>
    </citation>
    <scope>NUCLEOTIDE SEQUENCE</scope>
</reference>
<proteinExistence type="predicted"/>
<dbReference type="Proteomes" id="UP001152797">
    <property type="component" value="Unassembled WGS sequence"/>
</dbReference>
<keyword evidence="1 5" id="KW-0808">Transferase</keyword>